<gene>
    <name evidence="2" type="ORF">C7450_11389</name>
</gene>
<sequence>MPPSFRSQQRPVTFSLPVHVEIHEFPATRRLLYSCGQHQSVQSRLFECQHKHRLLILTAYTGDPCSNTLSALPSKVPPFGAVGGLAAGSATDPRAFRRVLGPLWATICGIAVGAVLRAGAIGVIAGWKSARISLYAPQRYI</sequence>
<comment type="caution">
    <text evidence="2">The sequence shown here is derived from an EMBL/GenBank/DDBJ whole genome shotgun (WGS) entry which is preliminary data.</text>
</comment>
<feature type="transmembrane region" description="Helical" evidence="1">
    <location>
        <begin position="103"/>
        <end position="127"/>
    </location>
</feature>
<evidence type="ECO:0000313" key="3">
    <source>
        <dbReference type="Proteomes" id="UP000248021"/>
    </source>
</evidence>
<evidence type="ECO:0000313" key="2">
    <source>
        <dbReference type="EMBL" id="PXW53601.1"/>
    </source>
</evidence>
<keyword evidence="3" id="KW-1185">Reference proteome</keyword>
<evidence type="ECO:0000256" key="1">
    <source>
        <dbReference type="SAM" id="Phobius"/>
    </source>
</evidence>
<proteinExistence type="predicted"/>
<dbReference type="Proteomes" id="UP000248021">
    <property type="component" value="Unassembled WGS sequence"/>
</dbReference>
<dbReference type="AlphaFoldDB" id="A0A2V3TWQ7"/>
<name>A0A2V3TWQ7_9HYPH</name>
<dbReference type="EMBL" id="QJJK01000013">
    <property type="protein sequence ID" value="PXW53601.1"/>
    <property type="molecule type" value="Genomic_DNA"/>
</dbReference>
<accession>A0A2V3TWQ7</accession>
<organism evidence="2 3">
    <name type="scientific">Chelatococcus asaccharovorans</name>
    <dbReference type="NCBI Taxonomy" id="28210"/>
    <lineage>
        <taxon>Bacteria</taxon>
        <taxon>Pseudomonadati</taxon>
        <taxon>Pseudomonadota</taxon>
        <taxon>Alphaproteobacteria</taxon>
        <taxon>Hyphomicrobiales</taxon>
        <taxon>Chelatococcaceae</taxon>
        <taxon>Chelatococcus</taxon>
    </lineage>
</organism>
<keyword evidence="1" id="KW-1133">Transmembrane helix</keyword>
<protein>
    <submittedName>
        <fullName evidence="2">Uncharacterized protein</fullName>
    </submittedName>
</protein>
<keyword evidence="1" id="KW-0812">Transmembrane</keyword>
<keyword evidence="1" id="KW-0472">Membrane</keyword>
<reference evidence="2 3" key="1">
    <citation type="submission" date="2018-05" db="EMBL/GenBank/DDBJ databases">
        <title>Genomic Encyclopedia of Type Strains, Phase IV (KMG-IV): sequencing the most valuable type-strain genomes for metagenomic binning, comparative biology and taxonomic classification.</title>
        <authorList>
            <person name="Goeker M."/>
        </authorList>
    </citation>
    <scope>NUCLEOTIDE SEQUENCE [LARGE SCALE GENOMIC DNA]</scope>
    <source>
        <strain evidence="2 3">DSM 6462</strain>
    </source>
</reference>